<dbReference type="FunFam" id="2.40.10.240:FF:000002">
    <property type="entry name" value="S-adenosylmethionine:tRNA ribosyltransferase-isomerase"/>
    <property type="match status" value="1"/>
</dbReference>
<evidence type="ECO:0000256" key="4">
    <source>
        <dbReference type="ARBA" id="ARBA00022679"/>
    </source>
</evidence>
<comment type="subcellular location">
    <subcellularLocation>
        <location evidence="1">Cytoplasm</location>
    </subcellularLocation>
</comment>
<dbReference type="AlphaFoldDB" id="A0A0W8E669"/>
<dbReference type="SUPFAM" id="SSF111337">
    <property type="entry name" value="QueA-like"/>
    <property type="match status" value="1"/>
</dbReference>
<keyword evidence="4 8" id="KW-0808">Transferase</keyword>
<dbReference type="NCBIfam" id="TIGR00113">
    <property type="entry name" value="queA"/>
    <property type="match status" value="1"/>
</dbReference>
<name>A0A0W8E669_9ZZZZ</name>
<comment type="caution">
    <text evidence="8">The sequence shown here is derived from an EMBL/GenBank/DDBJ whole genome shotgun (WGS) entry which is preliminary data.</text>
</comment>
<accession>A0A0W8E669</accession>
<evidence type="ECO:0000256" key="1">
    <source>
        <dbReference type="ARBA" id="ARBA00004496"/>
    </source>
</evidence>
<proteinExistence type="inferred from homology"/>
<evidence type="ECO:0000256" key="7">
    <source>
        <dbReference type="SAM" id="Phobius"/>
    </source>
</evidence>
<evidence type="ECO:0000313" key="8">
    <source>
        <dbReference type="EMBL" id="KUG04126.1"/>
    </source>
</evidence>
<evidence type="ECO:0000256" key="3">
    <source>
        <dbReference type="ARBA" id="ARBA00022490"/>
    </source>
</evidence>
<dbReference type="InterPro" id="IPR036100">
    <property type="entry name" value="QueA_sf"/>
</dbReference>
<dbReference type="InterPro" id="IPR003699">
    <property type="entry name" value="QueA"/>
</dbReference>
<keyword evidence="5" id="KW-0949">S-adenosyl-L-methionine</keyword>
<keyword evidence="8" id="KW-0413">Isomerase</keyword>
<keyword evidence="7" id="KW-0472">Membrane</keyword>
<dbReference type="PANTHER" id="PTHR30307">
    <property type="entry name" value="S-ADENOSYLMETHIONINE:TRNA RIBOSYLTRANSFERASE-ISOMERASE"/>
    <property type="match status" value="1"/>
</dbReference>
<dbReference type="InterPro" id="IPR042119">
    <property type="entry name" value="QueA_dom2"/>
</dbReference>
<feature type="transmembrane region" description="Helical" evidence="7">
    <location>
        <begin position="314"/>
        <end position="334"/>
    </location>
</feature>
<keyword evidence="7" id="KW-0812">Transmembrane</keyword>
<comment type="subunit">
    <text evidence="2">Monomer.</text>
</comment>
<dbReference type="GO" id="GO:0005737">
    <property type="term" value="C:cytoplasm"/>
    <property type="evidence" value="ECO:0007669"/>
    <property type="project" value="UniProtKB-SubCell"/>
</dbReference>
<dbReference type="GO" id="GO:0008616">
    <property type="term" value="P:tRNA queuosine(34) biosynthetic process"/>
    <property type="evidence" value="ECO:0007669"/>
    <property type="project" value="UniProtKB-KW"/>
</dbReference>
<dbReference type="Gene3D" id="2.40.10.240">
    <property type="entry name" value="QueA-like"/>
    <property type="match status" value="1"/>
</dbReference>
<dbReference type="NCBIfam" id="NF001140">
    <property type="entry name" value="PRK00147.1"/>
    <property type="match status" value="1"/>
</dbReference>
<dbReference type="EMBL" id="LNQE01001858">
    <property type="protein sequence ID" value="KUG04126.1"/>
    <property type="molecule type" value="Genomic_DNA"/>
</dbReference>
<organism evidence="8">
    <name type="scientific">hydrocarbon metagenome</name>
    <dbReference type="NCBI Taxonomy" id="938273"/>
    <lineage>
        <taxon>unclassified sequences</taxon>
        <taxon>metagenomes</taxon>
        <taxon>ecological metagenomes</taxon>
    </lineage>
</organism>
<dbReference type="HAMAP" id="MF_00113">
    <property type="entry name" value="QueA"/>
    <property type="match status" value="1"/>
</dbReference>
<keyword evidence="3" id="KW-0963">Cytoplasm</keyword>
<dbReference type="PANTHER" id="PTHR30307:SF0">
    <property type="entry name" value="S-ADENOSYLMETHIONINE:TRNA RIBOSYLTRANSFERASE-ISOMERASE"/>
    <property type="match status" value="1"/>
</dbReference>
<dbReference type="Pfam" id="PF02547">
    <property type="entry name" value="Queuosine_synth"/>
    <property type="match status" value="1"/>
</dbReference>
<evidence type="ECO:0000256" key="5">
    <source>
        <dbReference type="ARBA" id="ARBA00022691"/>
    </source>
</evidence>
<keyword evidence="7" id="KW-1133">Transmembrane helix</keyword>
<reference evidence="8" key="1">
    <citation type="journal article" date="2015" name="Proc. Natl. Acad. Sci. U.S.A.">
        <title>Networks of energetic and metabolic interactions define dynamics in microbial communities.</title>
        <authorList>
            <person name="Embree M."/>
            <person name="Liu J.K."/>
            <person name="Al-Bassam M.M."/>
            <person name="Zengler K."/>
        </authorList>
    </citation>
    <scope>NUCLEOTIDE SEQUENCE</scope>
</reference>
<dbReference type="GO" id="GO:0051075">
    <property type="term" value="F:S-adenosylmethionine:tRNA ribosyltransferase-isomerase activity"/>
    <property type="evidence" value="ECO:0007669"/>
    <property type="project" value="TreeGrafter"/>
</dbReference>
<protein>
    <submittedName>
        <fullName evidence="8">S-adenosylmethionine:trna ribosyltransferase-isomerase</fullName>
    </submittedName>
</protein>
<keyword evidence="6" id="KW-0671">Queuosine biosynthesis</keyword>
<gene>
    <name evidence="8" type="ORF">ASZ90_018488</name>
</gene>
<dbReference type="FunFam" id="3.40.1780.10:FF:000001">
    <property type="entry name" value="S-adenosylmethionine:tRNA ribosyltransferase-isomerase"/>
    <property type="match status" value="1"/>
</dbReference>
<evidence type="ECO:0000256" key="6">
    <source>
        <dbReference type="ARBA" id="ARBA00022785"/>
    </source>
</evidence>
<dbReference type="Gene3D" id="3.40.1780.10">
    <property type="entry name" value="QueA-like"/>
    <property type="match status" value="1"/>
</dbReference>
<evidence type="ECO:0000256" key="2">
    <source>
        <dbReference type="ARBA" id="ARBA00011245"/>
    </source>
</evidence>
<dbReference type="InterPro" id="IPR042118">
    <property type="entry name" value="QueA_dom1"/>
</dbReference>
<sequence>MKSTKTVDCYNLESYHYDLPEELIAQYPIEPRDCSRLLVVDRNDGTREDRIFRDIIDYLQAGDTLVLNDTRVIPARLLACKPTGGRVELLLLKKVEDKWEALVKPARRLKPGNTLIFDESDVKAKILEELPVPGGRLVRFDNCMDEEAFLERNGHVPLPPYINRSDEALDISRYQTVYSRHSGSAAAPTAGLHFTPELLEQIQARGVNIATILLHVGLGTFRPVSCSDIRKHSMHSEYYQMDKTTADLLNTTRQSGKRIIAVGTTVVRTLETVYNEGCDFTDSQGYTDKFIYPGYEFKTVDKILTNFHLPGSSLLMLAAAFGGISNILSAYEYAVRNKYRFFSYGDAMFIK</sequence>